<sequence>MRSKGLNFTFSGSLKSLMLFIAFGLIVIVNIVPILWGLKTSIMSPSDIFSYPPKLFNFEASFEHYIESLTEGIFKPF</sequence>
<dbReference type="EMBL" id="QXJM01000005">
    <property type="protein sequence ID" value="RIE05436.1"/>
    <property type="molecule type" value="Genomic_DNA"/>
</dbReference>
<evidence type="ECO:0000256" key="2">
    <source>
        <dbReference type="ARBA" id="ARBA00022692"/>
    </source>
</evidence>
<dbReference type="Proteomes" id="UP000266340">
    <property type="component" value="Unassembled WGS sequence"/>
</dbReference>
<proteinExistence type="predicted"/>
<evidence type="ECO:0000256" key="4">
    <source>
        <dbReference type="ARBA" id="ARBA00023136"/>
    </source>
</evidence>
<evidence type="ECO:0000256" key="5">
    <source>
        <dbReference type="SAM" id="Phobius"/>
    </source>
</evidence>
<keyword evidence="3 5" id="KW-1133">Transmembrane helix</keyword>
<comment type="subcellular location">
    <subcellularLocation>
        <location evidence="1">Membrane</location>
        <topology evidence="1">Multi-pass membrane protein</topology>
    </subcellularLocation>
</comment>
<name>A0A398CPU4_9BACL</name>
<feature type="transmembrane region" description="Helical" evidence="5">
    <location>
        <begin position="17"/>
        <end position="38"/>
    </location>
</feature>
<dbReference type="Gene3D" id="1.10.3720.10">
    <property type="entry name" value="MetI-like"/>
    <property type="match status" value="1"/>
</dbReference>
<accession>A0A398CPU4</accession>
<keyword evidence="7" id="KW-1185">Reference proteome</keyword>
<keyword evidence="4 5" id="KW-0472">Membrane</keyword>
<protein>
    <recommendedName>
        <fullName evidence="8">Carbohydrate ABC transporter permease</fullName>
    </recommendedName>
</protein>
<evidence type="ECO:0000256" key="3">
    <source>
        <dbReference type="ARBA" id="ARBA00022989"/>
    </source>
</evidence>
<evidence type="ECO:0000313" key="7">
    <source>
        <dbReference type="Proteomes" id="UP000266340"/>
    </source>
</evidence>
<evidence type="ECO:0000256" key="1">
    <source>
        <dbReference type="ARBA" id="ARBA00004141"/>
    </source>
</evidence>
<gene>
    <name evidence="6" type="ORF">D3H35_00450</name>
</gene>
<dbReference type="SUPFAM" id="SSF161098">
    <property type="entry name" value="MetI-like"/>
    <property type="match status" value="1"/>
</dbReference>
<evidence type="ECO:0008006" key="8">
    <source>
        <dbReference type="Google" id="ProtNLM"/>
    </source>
</evidence>
<keyword evidence="2 5" id="KW-0812">Transmembrane</keyword>
<dbReference type="InterPro" id="IPR035906">
    <property type="entry name" value="MetI-like_sf"/>
</dbReference>
<comment type="caution">
    <text evidence="6">The sequence shown here is derived from an EMBL/GenBank/DDBJ whole genome shotgun (WGS) entry which is preliminary data.</text>
</comment>
<organism evidence="6 7">
    <name type="scientific">Cohnella faecalis</name>
    <dbReference type="NCBI Taxonomy" id="2315694"/>
    <lineage>
        <taxon>Bacteria</taxon>
        <taxon>Bacillati</taxon>
        <taxon>Bacillota</taxon>
        <taxon>Bacilli</taxon>
        <taxon>Bacillales</taxon>
        <taxon>Paenibacillaceae</taxon>
        <taxon>Cohnella</taxon>
    </lineage>
</organism>
<dbReference type="GO" id="GO:0016020">
    <property type="term" value="C:membrane"/>
    <property type="evidence" value="ECO:0007669"/>
    <property type="project" value="UniProtKB-SubCell"/>
</dbReference>
<evidence type="ECO:0000313" key="6">
    <source>
        <dbReference type="EMBL" id="RIE05436.1"/>
    </source>
</evidence>
<reference evidence="6 7" key="1">
    <citation type="submission" date="2018-09" db="EMBL/GenBank/DDBJ databases">
        <title>Cohnella cavernae sp. nov., isolated from a karst cave.</title>
        <authorList>
            <person name="Zhu H."/>
        </authorList>
    </citation>
    <scope>NUCLEOTIDE SEQUENCE [LARGE SCALE GENOMIC DNA]</scope>
    <source>
        <strain evidence="6 7">K2E09-144</strain>
    </source>
</reference>
<dbReference type="AlphaFoldDB" id="A0A398CPU4"/>